<keyword evidence="3" id="KW-0963">Cytoplasm</keyword>
<dbReference type="PANTHER" id="PTHR16301">
    <property type="entry name" value="IMPACT-RELATED"/>
    <property type="match status" value="1"/>
</dbReference>
<evidence type="ECO:0000256" key="6">
    <source>
        <dbReference type="ARBA" id="ARBA00023016"/>
    </source>
</evidence>
<dbReference type="AlphaFoldDB" id="A0AAV9V4D8"/>
<dbReference type="EMBL" id="JAVHNQ010000002">
    <property type="protein sequence ID" value="KAK6354681.1"/>
    <property type="molecule type" value="Genomic_DNA"/>
</dbReference>
<evidence type="ECO:0000259" key="8">
    <source>
        <dbReference type="PROSITE" id="PS50908"/>
    </source>
</evidence>
<accession>A0AAV9V4D8</accession>
<keyword evidence="9" id="KW-0418">Kinase</keyword>
<keyword evidence="4" id="KW-0678">Repressor</keyword>
<evidence type="ECO:0000256" key="4">
    <source>
        <dbReference type="ARBA" id="ARBA00022491"/>
    </source>
</evidence>
<evidence type="ECO:0000256" key="3">
    <source>
        <dbReference type="ARBA" id="ARBA00022490"/>
    </source>
</evidence>
<dbReference type="Pfam" id="PF01205">
    <property type="entry name" value="Impact_N"/>
    <property type="match status" value="1"/>
</dbReference>
<keyword evidence="5" id="KW-0810">Translation regulation</keyword>
<dbReference type="PROSITE" id="PS50908">
    <property type="entry name" value="RWD"/>
    <property type="match status" value="1"/>
</dbReference>
<organism evidence="9 10">
    <name type="scientific">Orbilia brochopaga</name>
    <dbReference type="NCBI Taxonomy" id="3140254"/>
    <lineage>
        <taxon>Eukaryota</taxon>
        <taxon>Fungi</taxon>
        <taxon>Dikarya</taxon>
        <taxon>Ascomycota</taxon>
        <taxon>Pezizomycotina</taxon>
        <taxon>Orbiliomycetes</taxon>
        <taxon>Orbiliales</taxon>
        <taxon>Orbiliaceae</taxon>
        <taxon>Orbilia</taxon>
    </lineage>
</organism>
<dbReference type="InterPro" id="IPR001498">
    <property type="entry name" value="Impact_N"/>
</dbReference>
<reference evidence="9 10" key="1">
    <citation type="submission" date="2019-10" db="EMBL/GenBank/DDBJ databases">
        <authorList>
            <person name="Palmer J.M."/>
        </authorList>
    </citation>
    <scope>NUCLEOTIDE SEQUENCE [LARGE SCALE GENOMIC DNA]</scope>
    <source>
        <strain evidence="9 10">TWF696</strain>
    </source>
</reference>
<keyword evidence="10" id="KW-1185">Reference proteome</keyword>
<dbReference type="Proteomes" id="UP001375240">
    <property type="component" value="Unassembled WGS sequence"/>
</dbReference>
<dbReference type="InterPro" id="IPR016135">
    <property type="entry name" value="UBQ-conjugating_enzyme/RWD"/>
</dbReference>
<dbReference type="Gene3D" id="3.10.110.10">
    <property type="entry name" value="Ubiquitin Conjugating Enzyme"/>
    <property type="match status" value="1"/>
</dbReference>
<dbReference type="GO" id="GO:0016301">
    <property type="term" value="F:kinase activity"/>
    <property type="evidence" value="ECO:0007669"/>
    <property type="project" value="UniProtKB-KW"/>
</dbReference>
<dbReference type="InterPro" id="IPR020568">
    <property type="entry name" value="Ribosomal_Su5_D2-typ_SF"/>
</dbReference>
<evidence type="ECO:0000313" key="9">
    <source>
        <dbReference type="EMBL" id="KAK6354681.1"/>
    </source>
</evidence>
<dbReference type="InterPro" id="IPR006575">
    <property type="entry name" value="RWD_dom"/>
</dbReference>
<dbReference type="InterPro" id="IPR023582">
    <property type="entry name" value="Impact"/>
</dbReference>
<comment type="caution">
    <text evidence="9">The sequence shown here is derived from an EMBL/GenBank/DDBJ whole genome shotgun (WGS) entry which is preliminary data.</text>
</comment>
<dbReference type="Pfam" id="PF05773">
    <property type="entry name" value="RWD"/>
    <property type="match status" value="1"/>
</dbReference>
<evidence type="ECO:0000256" key="7">
    <source>
        <dbReference type="SAM" id="MobiDB-lite"/>
    </source>
</evidence>
<feature type="domain" description="RWD" evidence="8">
    <location>
        <begin position="12"/>
        <end position="127"/>
    </location>
</feature>
<evidence type="ECO:0000256" key="2">
    <source>
        <dbReference type="ARBA" id="ARBA00007665"/>
    </source>
</evidence>
<protein>
    <submittedName>
        <fullName evidence="9">EIF2 kinase Gcn2p negative regulator</fullName>
    </submittedName>
</protein>
<dbReference type="PANTHER" id="PTHR16301:SF25">
    <property type="entry name" value="PROTEIN IMPACT"/>
    <property type="match status" value="1"/>
</dbReference>
<keyword evidence="6" id="KW-0346">Stress response</keyword>
<dbReference type="InterPro" id="IPR036956">
    <property type="entry name" value="Impact_N_sf"/>
</dbReference>
<gene>
    <name evidence="9" type="primary">YIH1_1</name>
    <name evidence="9" type="ORF">TWF696_003821</name>
</gene>
<dbReference type="GO" id="GO:0006446">
    <property type="term" value="P:regulation of translational initiation"/>
    <property type="evidence" value="ECO:0007669"/>
    <property type="project" value="TreeGrafter"/>
</dbReference>
<dbReference type="SUPFAM" id="SSF54211">
    <property type="entry name" value="Ribosomal protein S5 domain 2-like"/>
    <property type="match status" value="1"/>
</dbReference>
<evidence type="ECO:0000256" key="5">
    <source>
        <dbReference type="ARBA" id="ARBA00022845"/>
    </source>
</evidence>
<dbReference type="GO" id="GO:0140469">
    <property type="term" value="P:GCN2-mediated signaling"/>
    <property type="evidence" value="ECO:0007669"/>
    <property type="project" value="TreeGrafter"/>
</dbReference>
<sequence>MSEAEVPQDLLDEITSLNSIYSLDTLTLQQPLTGTAGVDAGNAGDAIFCILSPPASAINPPVSLTIRFPKDYPASRPVVVSGTTFGKGLSKDEVTQLARDVLQNVWLDDSVVLFDFVEGLKELLHRDPPTPEHAVDPTERDSNVVTATLPLSPAQERGTEITPASASQNVVSSIQWNVTPATTVQKSVFVGRSVRVTSAETARMHISDLISSDRKIARATHNITAYRIRGSDGIVYQDNDDDGETAAGSRLGHLLELIDVWDVLVVVSRWYGGIKLGPDRFRIINQVAREALVLGNFIDEHGNTKSEETTDGGKNSKKKKGRHH</sequence>
<keyword evidence="9" id="KW-0808">Transferase</keyword>
<dbReference type="Gene3D" id="3.30.230.30">
    <property type="entry name" value="Impact, N-terminal domain"/>
    <property type="match status" value="1"/>
</dbReference>
<dbReference type="GO" id="GO:0005737">
    <property type="term" value="C:cytoplasm"/>
    <property type="evidence" value="ECO:0007669"/>
    <property type="project" value="UniProtKB-SubCell"/>
</dbReference>
<comment type="subcellular location">
    <subcellularLocation>
        <location evidence="1">Cytoplasm</location>
    </subcellularLocation>
</comment>
<proteinExistence type="inferred from homology"/>
<evidence type="ECO:0000256" key="1">
    <source>
        <dbReference type="ARBA" id="ARBA00004496"/>
    </source>
</evidence>
<comment type="similarity">
    <text evidence="2">Belongs to the IMPACT family.</text>
</comment>
<feature type="region of interest" description="Disordered" evidence="7">
    <location>
        <begin position="303"/>
        <end position="324"/>
    </location>
</feature>
<dbReference type="SUPFAM" id="SSF54495">
    <property type="entry name" value="UBC-like"/>
    <property type="match status" value="1"/>
</dbReference>
<feature type="compositionally biased region" description="Basic residues" evidence="7">
    <location>
        <begin position="315"/>
        <end position="324"/>
    </location>
</feature>
<evidence type="ECO:0000313" key="10">
    <source>
        <dbReference type="Proteomes" id="UP001375240"/>
    </source>
</evidence>
<name>A0AAV9V4D8_9PEZI</name>